<comment type="caution">
    <text evidence="3">The sequence shown here is derived from an EMBL/GenBank/DDBJ whole genome shotgun (WGS) entry which is preliminary data.</text>
</comment>
<evidence type="ECO:0000313" key="3">
    <source>
        <dbReference type="EMBL" id="MCC9628257.1"/>
    </source>
</evidence>
<protein>
    <submittedName>
        <fullName evidence="3">Uncharacterized protein</fullName>
    </submittedName>
</protein>
<gene>
    <name evidence="3" type="ORF">LOC68_07610</name>
</gene>
<keyword evidence="2" id="KW-1133">Transmembrane helix</keyword>
<dbReference type="AlphaFoldDB" id="A0A9X1SFW5"/>
<evidence type="ECO:0000256" key="1">
    <source>
        <dbReference type="SAM" id="MobiDB-lite"/>
    </source>
</evidence>
<keyword evidence="2" id="KW-0812">Transmembrane</keyword>
<name>A0A9X1SFW5_9BACT</name>
<evidence type="ECO:0000313" key="4">
    <source>
        <dbReference type="Proteomes" id="UP001139103"/>
    </source>
</evidence>
<organism evidence="3 4">
    <name type="scientific">Blastopirellula sediminis</name>
    <dbReference type="NCBI Taxonomy" id="2894196"/>
    <lineage>
        <taxon>Bacteria</taxon>
        <taxon>Pseudomonadati</taxon>
        <taxon>Planctomycetota</taxon>
        <taxon>Planctomycetia</taxon>
        <taxon>Pirellulales</taxon>
        <taxon>Pirellulaceae</taxon>
        <taxon>Blastopirellula</taxon>
    </lineage>
</organism>
<evidence type="ECO:0000256" key="2">
    <source>
        <dbReference type="SAM" id="Phobius"/>
    </source>
</evidence>
<keyword evidence="4" id="KW-1185">Reference proteome</keyword>
<accession>A0A9X1SFW5</accession>
<keyword evidence="2" id="KW-0472">Membrane</keyword>
<dbReference type="EMBL" id="JAJKFT010000004">
    <property type="protein sequence ID" value="MCC9628257.1"/>
    <property type="molecule type" value="Genomic_DNA"/>
</dbReference>
<proteinExistence type="predicted"/>
<reference evidence="3" key="1">
    <citation type="submission" date="2021-11" db="EMBL/GenBank/DDBJ databases">
        <title>Genome sequence.</title>
        <authorList>
            <person name="Sun Q."/>
        </authorList>
    </citation>
    <scope>NUCLEOTIDE SEQUENCE</scope>
    <source>
        <strain evidence="3">JC732</strain>
    </source>
</reference>
<dbReference type="RefSeq" id="WP_230217362.1">
    <property type="nucleotide sequence ID" value="NZ_JAJKFT010000004.1"/>
</dbReference>
<dbReference type="Proteomes" id="UP001139103">
    <property type="component" value="Unassembled WGS sequence"/>
</dbReference>
<feature type="region of interest" description="Disordered" evidence="1">
    <location>
        <begin position="44"/>
        <end position="67"/>
    </location>
</feature>
<feature type="transmembrane region" description="Helical" evidence="2">
    <location>
        <begin position="82"/>
        <end position="103"/>
    </location>
</feature>
<sequence>MKFRILYRDTYGKLRERQVDAADESEIRASFDQGNAELISVSELDSAPRETSGSQHAESTDSKSTRSAALRNSFVEDFAMNYATWLGWVFGVFAVLSAINVFFNPEIGPVAQLIASIMMLFGCVISANLRAILLEIRSRS</sequence>
<feature type="transmembrane region" description="Helical" evidence="2">
    <location>
        <begin position="109"/>
        <end position="133"/>
    </location>
</feature>